<dbReference type="RefSeq" id="WP_184030844.1">
    <property type="nucleotide sequence ID" value="NZ_JACHFN010000013.1"/>
</dbReference>
<keyword evidence="2" id="KW-1185">Reference proteome</keyword>
<evidence type="ECO:0000313" key="1">
    <source>
        <dbReference type="EMBL" id="MBB5235542.1"/>
    </source>
</evidence>
<dbReference type="Proteomes" id="UP000525389">
    <property type="component" value="Unassembled WGS sequence"/>
</dbReference>
<name>A0A7W8GH32_9DEIO</name>
<dbReference type="Pfam" id="PF08843">
    <property type="entry name" value="AbiEii"/>
    <property type="match status" value="1"/>
</dbReference>
<comment type="caution">
    <text evidence="1">The sequence shown here is derived from an EMBL/GenBank/DDBJ whole genome shotgun (WGS) entry which is preliminary data.</text>
</comment>
<proteinExistence type="predicted"/>
<organism evidence="1 2">
    <name type="scientific">Deinococcus budaensis</name>
    <dbReference type="NCBI Taxonomy" id="1665626"/>
    <lineage>
        <taxon>Bacteria</taxon>
        <taxon>Thermotogati</taxon>
        <taxon>Deinococcota</taxon>
        <taxon>Deinococci</taxon>
        <taxon>Deinococcales</taxon>
        <taxon>Deinococcaceae</taxon>
        <taxon>Deinococcus</taxon>
    </lineage>
</organism>
<gene>
    <name evidence="1" type="ORF">HNQ09_002999</name>
</gene>
<accession>A0A7W8GH32</accession>
<evidence type="ECO:0000313" key="2">
    <source>
        <dbReference type="Proteomes" id="UP000525389"/>
    </source>
</evidence>
<dbReference type="EMBL" id="JACHFN010000013">
    <property type="protein sequence ID" value="MBB5235542.1"/>
    <property type="molecule type" value="Genomic_DNA"/>
</dbReference>
<sequence length="319" mass="35253">MPDRFVKNPVASIAARLKNEATALGLTPAQLQVMPLQMAYAHQGFLGRLDLSPHAERFVLKGGASLFARYRDLGRPTRDLDLAAQGPPATPEEVAGWIREICAQPFGDHLLFPPEEVQVRSVAPESAAHPVVNVRLTAHLGTSRQPVELDVSFGNVIHPGACLLEYPRLVIPEAVRLRAYPLEQVVAEKFAAMVELNVANTRMKDFHDLWQIARHDPPSPLPGESARGMPARELGEAMARSFQVRGTPLADLPFLLGEDFATDPAVTGNWARYRKKNAWARLPDFRDVMGVIRAFPGVVATTLPERMTGSWDPTALRWR</sequence>
<protein>
    <recommendedName>
        <fullName evidence="3">Nucleotidyl transferase AbiEii/AbiGii toxin family protein</fullName>
    </recommendedName>
</protein>
<dbReference type="AlphaFoldDB" id="A0A7W8GH32"/>
<dbReference type="InterPro" id="IPR014942">
    <property type="entry name" value="AbiEii"/>
</dbReference>
<reference evidence="1 2" key="1">
    <citation type="submission" date="2020-08" db="EMBL/GenBank/DDBJ databases">
        <title>Genomic Encyclopedia of Type Strains, Phase IV (KMG-IV): sequencing the most valuable type-strain genomes for metagenomic binning, comparative biology and taxonomic classification.</title>
        <authorList>
            <person name="Goeker M."/>
        </authorList>
    </citation>
    <scope>NUCLEOTIDE SEQUENCE [LARGE SCALE GENOMIC DNA]</scope>
    <source>
        <strain evidence="1 2">DSM 101791</strain>
    </source>
</reference>
<evidence type="ECO:0008006" key="3">
    <source>
        <dbReference type="Google" id="ProtNLM"/>
    </source>
</evidence>